<evidence type="ECO:0008006" key="4">
    <source>
        <dbReference type="Google" id="ProtNLM"/>
    </source>
</evidence>
<dbReference type="OrthoDB" id="3695461at2"/>
<reference evidence="2 3" key="1">
    <citation type="submission" date="2019-09" db="EMBL/GenBank/DDBJ databases">
        <title>Actinomadura physcomitrii sp. nov., a novel actinomycete isolated from moss [Physcomitrium sphaericum (Ludw) Fuernr].</title>
        <authorList>
            <person name="Liu C."/>
            <person name="Zhuang X."/>
        </authorList>
    </citation>
    <scope>NUCLEOTIDE SEQUENCE [LARGE SCALE GENOMIC DNA]</scope>
    <source>
        <strain evidence="2 3">CYP1-1B</strain>
    </source>
</reference>
<dbReference type="SUPFAM" id="SSF55961">
    <property type="entry name" value="Bet v1-like"/>
    <property type="match status" value="1"/>
</dbReference>
<protein>
    <recommendedName>
        <fullName evidence="4">SRPBCC family protein</fullName>
    </recommendedName>
</protein>
<evidence type="ECO:0000313" key="3">
    <source>
        <dbReference type="Proteomes" id="UP000483004"/>
    </source>
</evidence>
<organism evidence="2 3">
    <name type="scientific">Actinomadura montaniterrae</name>
    <dbReference type="NCBI Taxonomy" id="1803903"/>
    <lineage>
        <taxon>Bacteria</taxon>
        <taxon>Bacillati</taxon>
        <taxon>Actinomycetota</taxon>
        <taxon>Actinomycetes</taxon>
        <taxon>Streptosporangiales</taxon>
        <taxon>Thermomonosporaceae</taxon>
        <taxon>Actinomadura</taxon>
    </lineage>
</organism>
<keyword evidence="3" id="KW-1185">Reference proteome</keyword>
<evidence type="ECO:0000256" key="1">
    <source>
        <dbReference type="SAM" id="MobiDB-lite"/>
    </source>
</evidence>
<dbReference type="AlphaFoldDB" id="A0A6L3VN24"/>
<name>A0A6L3VN24_9ACTN</name>
<gene>
    <name evidence="2" type="ORF">F9B16_32640</name>
</gene>
<dbReference type="RefSeq" id="WP_151544079.1">
    <property type="nucleotide sequence ID" value="NZ_WBMR01000128.1"/>
</dbReference>
<comment type="caution">
    <text evidence="2">The sequence shown here is derived from an EMBL/GenBank/DDBJ whole genome shotgun (WGS) entry which is preliminary data.</text>
</comment>
<dbReference type="Proteomes" id="UP000483004">
    <property type="component" value="Unassembled WGS sequence"/>
</dbReference>
<proteinExistence type="predicted"/>
<accession>A0A6L3VN24</accession>
<evidence type="ECO:0000313" key="2">
    <source>
        <dbReference type="EMBL" id="KAB2371223.1"/>
    </source>
</evidence>
<feature type="compositionally biased region" description="Gly residues" evidence="1">
    <location>
        <begin position="129"/>
        <end position="139"/>
    </location>
</feature>
<dbReference type="EMBL" id="WBMR01000128">
    <property type="protein sequence ID" value="KAB2371223.1"/>
    <property type="molecule type" value="Genomic_DNA"/>
</dbReference>
<sequence length="163" mass="17468">MNDPVALPGMDPIDRLAVLEAGLPGAAVRQRRIAAPFDAVWRVIADLENTVPRYEPAVARLRIVEERGEFLRLLVEDGSGREDPMDARLRPGWCLMQSAAVVVAFAARPLDGATLLAHLEHRRVRDAAPGGGGPGGGGPPDRDAALAKIDEELRTIERLATGV</sequence>
<feature type="region of interest" description="Disordered" evidence="1">
    <location>
        <begin position="125"/>
        <end position="144"/>
    </location>
</feature>